<name>A0A841L4M2_9SPHN</name>
<protein>
    <submittedName>
        <fullName evidence="2">Uncharacterized protein</fullName>
    </submittedName>
</protein>
<organism evidence="2 3">
    <name type="scientific">Polymorphobacter multimanifer</name>
    <dbReference type="NCBI Taxonomy" id="1070431"/>
    <lineage>
        <taxon>Bacteria</taxon>
        <taxon>Pseudomonadati</taxon>
        <taxon>Pseudomonadota</taxon>
        <taxon>Alphaproteobacteria</taxon>
        <taxon>Sphingomonadales</taxon>
        <taxon>Sphingosinicellaceae</taxon>
        <taxon>Polymorphobacter</taxon>
    </lineage>
</organism>
<feature type="transmembrane region" description="Helical" evidence="1">
    <location>
        <begin position="30"/>
        <end position="54"/>
    </location>
</feature>
<comment type="caution">
    <text evidence="2">The sequence shown here is derived from an EMBL/GenBank/DDBJ whole genome shotgun (WGS) entry which is preliminary data.</text>
</comment>
<gene>
    <name evidence="2" type="ORF">FHS79_000064</name>
</gene>
<keyword evidence="1" id="KW-0812">Transmembrane</keyword>
<evidence type="ECO:0000256" key="1">
    <source>
        <dbReference type="SAM" id="Phobius"/>
    </source>
</evidence>
<keyword evidence="1" id="KW-1133">Transmembrane helix</keyword>
<dbReference type="AlphaFoldDB" id="A0A841L4M2"/>
<keyword evidence="3" id="KW-1185">Reference proteome</keyword>
<sequence>MQPDPPEDTAAKAPPVDAALLLRVARWLPFAMAGQLLIGVPAVLISLVVAYGTYIQAGATERIQQAATWPFVAFSSSNYSDTGERRIAFAFTNNGLGPALLGPVEVRYDRRIVRSPQELLAACCGFDNNRSAQLRTRPIANVALRPGQAVEFLSLPDVPANVPMVDELDAVRPRIHVRACYCSIFSECWTVAGEQAKPMAVAACPTNWLSYSER</sequence>
<accession>A0A841L4M2</accession>
<dbReference type="Proteomes" id="UP000538147">
    <property type="component" value="Unassembled WGS sequence"/>
</dbReference>
<proteinExistence type="predicted"/>
<reference evidence="2 3" key="1">
    <citation type="submission" date="2020-08" db="EMBL/GenBank/DDBJ databases">
        <title>Genomic Encyclopedia of Type Strains, Phase IV (KMG-IV): sequencing the most valuable type-strain genomes for metagenomic binning, comparative biology and taxonomic classification.</title>
        <authorList>
            <person name="Goeker M."/>
        </authorList>
    </citation>
    <scope>NUCLEOTIDE SEQUENCE [LARGE SCALE GENOMIC DNA]</scope>
    <source>
        <strain evidence="2 3">DSM 102189</strain>
    </source>
</reference>
<keyword evidence="1" id="KW-0472">Membrane</keyword>
<dbReference type="EMBL" id="JACIIV010000001">
    <property type="protein sequence ID" value="MBB6225913.1"/>
    <property type="molecule type" value="Genomic_DNA"/>
</dbReference>
<evidence type="ECO:0000313" key="2">
    <source>
        <dbReference type="EMBL" id="MBB6225913.1"/>
    </source>
</evidence>
<evidence type="ECO:0000313" key="3">
    <source>
        <dbReference type="Proteomes" id="UP000538147"/>
    </source>
</evidence>
<dbReference type="RefSeq" id="WP_184193601.1">
    <property type="nucleotide sequence ID" value="NZ_JACIIV010000001.1"/>
</dbReference>